<comment type="caution">
    <text evidence="1">The sequence shown here is derived from an EMBL/GenBank/DDBJ whole genome shotgun (WGS) entry which is preliminary data.</text>
</comment>
<organism evidence="1 2">
    <name type="scientific">candidate division WWE3 bacterium RBG_19FT_COMBO_53_11</name>
    <dbReference type="NCBI Taxonomy" id="1802613"/>
    <lineage>
        <taxon>Bacteria</taxon>
        <taxon>Katanobacteria</taxon>
    </lineage>
</organism>
<dbReference type="GO" id="GO:0043565">
    <property type="term" value="F:sequence-specific DNA binding"/>
    <property type="evidence" value="ECO:0007669"/>
    <property type="project" value="InterPro"/>
</dbReference>
<dbReference type="InterPro" id="IPR038116">
    <property type="entry name" value="TrpR-like_sf"/>
</dbReference>
<sequence length="108" mass="12402">MPKVSQKQIKGEERLVQNFWEDINVVSPAERMSYFEHLLTPTEIMMLAKRAAIFKDLINKRSYTEISGEYGVGVNTISRLSNTLHQALPDFIVILTKLSTKEGKKGWF</sequence>
<proteinExistence type="predicted"/>
<evidence type="ECO:0000313" key="1">
    <source>
        <dbReference type="EMBL" id="OGC44991.1"/>
    </source>
</evidence>
<protein>
    <submittedName>
        <fullName evidence="1">Uncharacterized protein</fullName>
    </submittedName>
</protein>
<accession>A0A1F4UJ54</accession>
<dbReference type="EMBL" id="MEUW01000001">
    <property type="protein sequence ID" value="OGC44991.1"/>
    <property type="molecule type" value="Genomic_DNA"/>
</dbReference>
<name>A0A1F4UJ54_UNCKA</name>
<dbReference type="InterPro" id="IPR010921">
    <property type="entry name" value="Trp_repressor/repl_initiator"/>
</dbReference>
<dbReference type="AlphaFoldDB" id="A0A1F4UJ54"/>
<reference evidence="1 2" key="1">
    <citation type="journal article" date="2016" name="Nat. Commun.">
        <title>Thousands of microbial genomes shed light on interconnected biogeochemical processes in an aquifer system.</title>
        <authorList>
            <person name="Anantharaman K."/>
            <person name="Brown C.T."/>
            <person name="Hug L.A."/>
            <person name="Sharon I."/>
            <person name="Castelle C.J."/>
            <person name="Probst A.J."/>
            <person name="Thomas B.C."/>
            <person name="Singh A."/>
            <person name="Wilkins M.J."/>
            <person name="Karaoz U."/>
            <person name="Brodie E.L."/>
            <person name="Williams K.H."/>
            <person name="Hubbard S.S."/>
            <person name="Banfield J.F."/>
        </authorList>
    </citation>
    <scope>NUCLEOTIDE SEQUENCE [LARGE SCALE GENOMIC DNA]</scope>
</reference>
<gene>
    <name evidence="1" type="ORF">A2V54_02755</name>
</gene>
<dbReference type="GO" id="GO:0003700">
    <property type="term" value="F:DNA-binding transcription factor activity"/>
    <property type="evidence" value="ECO:0007669"/>
    <property type="project" value="InterPro"/>
</dbReference>
<evidence type="ECO:0000313" key="2">
    <source>
        <dbReference type="Proteomes" id="UP000176583"/>
    </source>
</evidence>
<dbReference type="SUPFAM" id="SSF48295">
    <property type="entry name" value="TrpR-like"/>
    <property type="match status" value="1"/>
</dbReference>
<dbReference type="Proteomes" id="UP000176583">
    <property type="component" value="Unassembled WGS sequence"/>
</dbReference>
<dbReference type="Gene3D" id="1.10.1270.10">
    <property type="entry name" value="TrpR-like"/>
    <property type="match status" value="1"/>
</dbReference>
<dbReference type="Pfam" id="PF01371">
    <property type="entry name" value="Trp_repressor"/>
    <property type="match status" value="1"/>
</dbReference>
<dbReference type="InterPro" id="IPR000831">
    <property type="entry name" value="Trp_repress"/>
</dbReference>